<evidence type="ECO:0000313" key="2">
    <source>
        <dbReference type="EMBL" id="ALJ91263.1"/>
    </source>
</evidence>
<evidence type="ECO:0000259" key="1">
    <source>
        <dbReference type="Pfam" id="PF10047"/>
    </source>
</evidence>
<name>A0ABM5VM76_THEA5</name>
<reference evidence="3" key="1">
    <citation type="journal article" date="2015" name="PLoS ONE">
        <title>Complete Genome Sequence of Thermus aquaticus Y51MC23.</title>
        <authorList>
            <person name="Brumm P.J."/>
            <person name="Monsma S."/>
            <person name="Keough B."/>
            <person name="Jasinovica S."/>
            <person name="Ferguson E."/>
            <person name="Schoenfeld T."/>
            <person name="Lodes M."/>
            <person name="Mead D.A."/>
        </authorList>
    </citation>
    <scope>NUCLEOTIDE SEQUENCE [LARGE SCALE GENOMIC DNA]</scope>
    <source>
        <strain evidence="3">BAA-2747 / Y51MC23</strain>
    </source>
</reference>
<dbReference type="RefSeq" id="WP_003045890.1">
    <property type="nucleotide sequence ID" value="NZ_CP010822.1"/>
</dbReference>
<proteinExistence type="predicted"/>
<dbReference type="InterPro" id="IPR018739">
    <property type="entry name" value="DUF2281"/>
</dbReference>
<gene>
    <name evidence="2" type="ORF">TO73_1420</name>
</gene>
<evidence type="ECO:0000313" key="3">
    <source>
        <dbReference type="Proteomes" id="UP000058660"/>
    </source>
</evidence>
<keyword evidence="3" id="KW-1185">Reference proteome</keyword>
<sequence length="66" mass="7743">MAVKQEILALLEQMPEPLQKEVADFARFLLEKKRGEELAWQALSLAQAIRGLPEEDYTEEDLKERW</sequence>
<protein>
    <recommendedName>
        <fullName evidence="1">DUF2281 domain-containing protein</fullName>
    </recommendedName>
</protein>
<accession>A0ABM5VM76</accession>
<organism evidence="2 3">
    <name type="scientific">Thermus aquaticus (strain ATCC BAA-2747 / Y51MC23)</name>
    <dbReference type="NCBI Taxonomy" id="498848"/>
    <lineage>
        <taxon>Bacteria</taxon>
        <taxon>Thermotogati</taxon>
        <taxon>Deinococcota</taxon>
        <taxon>Deinococci</taxon>
        <taxon>Thermales</taxon>
        <taxon>Thermaceae</taxon>
        <taxon>Thermus</taxon>
    </lineage>
</organism>
<feature type="domain" description="DUF2281" evidence="1">
    <location>
        <begin position="6"/>
        <end position="35"/>
    </location>
</feature>
<dbReference type="Proteomes" id="UP000058660">
    <property type="component" value="Chromosome"/>
</dbReference>
<dbReference type="EMBL" id="CP010822">
    <property type="protein sequence ID" value="ALJ91263.1"/>
    <property type="molecule type" value="Genomic_DNA"/>
</dbReference>
<dbReference type="Pfam" id="PF10047">
    <property type="entry name" value="DUF2281"/>
    <property type="match status" value="1"/>
</dbReference>